<dbReference type="InterPro" id="IPR019734">
    <property type="entry name" value="TPR_rpt"/>
</dbReference>
<dbReference type="AlphaFoldDB" id="A0A143BLS3"/>
<accession>A0A143BLS3</accession>
<protein>
    <submittedName>
        <fullName evidence="4">Uncharacterized protein</fullName>
    </submittedName>
</protein>
<sequence>MSLPPANPRAALDAARVVFATPEVATAPALWRSAQELLQMVLGRPELTGQALVSEVRRLGLITLSDAHALVALSDWSDRSSGAATTEAERLIVREAWMALDHAVPSAPPPSFAPPAASPYAPPAAPDYAPPAAPQYAPPAASASPTPRSYSPPPAPDAAPAHMDVDPPATSSHRRRLYLGLGALLLVAVCVAGGVWWYVRGRAERALNDGVAAYQRGAREVARAAFVQAAQSDPGDARPLVYLGRIAREEGDLARARRFLTNAVRLAPQSSIAARELASLMLADGQPEIARRFYVRAIQLDPADRTAQGFLGCALVRLQRVDEARRWLERAGPGDWQQCNPPMLPPGAPMAPPGYPPVPPP</sequence>
<evidence type="ECO:0000256" key="1">
    <source>
        <dbReference type="PROSITE-ProRule" id="PRU00339"/>
    </source>
</evidence>
<name>A0A143BLS3_9BACT</name>
<feature type="compositionally biased region" description="Pro residues" evidence="2">
    <location>
        <begin position="342"/>
        <end position="361"/>
    </location>
</feature>
<proteinExistence type="predicted"/>
<dbReference type="EMBL" id="CP011454">
    <property type="protein sequence ID" value="AMW05535.1"/>
    <property type="molecule type" value="Genomic_DNA"/>
</dbReference>
<feature type="region of interest" description="Disordered" evidence="2">
    <location>
        <begin position="332"/>
        <end position="361"/>
    </location>
</feature>
<feature type="compositionally biased region" description="Pro residues" evidence="2">
    <location>
        <begin position="128"/>
        <end position="137"/>
    </location>
</feature>
<dbReference type="OrthoDB" id="9769030at2"/>
<feature type="repeat" description="TPR" evidence="1">
    <location>
        <begin position="271"/>
        <end position="304"/>
    </location>
</feature>
<keyword evidence="3" id="KW-0472">Membrane</keyword>
<dbReference type="InterPro" id="IPR011990">
    <property type="entry name" value="TPR-like_helical_dom_sf"/>
</dbReference>
<dbReference type="PROSITE" id="PS50005">
    <property type="entry name" value="TPR"/>
    <property type="match status" value="2"/>
</dbReference>
<evidence type="ECO:0000256" key="2">
    <source>
        <dbReference type="SAM" id="MobiDB-lite"/>
    </source>
</evidence>
<evidence type="ECO:0000256" key="3">
    <source>
        <dbReference type="SAM" id="Phobius"/>
    </source>
</evidence>
<evidence type="ECO:0000313" key="4">
    <source>
        <dbReference type="EMBL" id="AMW05535.1"/>
    </source>
</evidence>
<keyword evidence="1" id="KW-0802">TPR repeat</keyword>
<dbReference type="Pfam" id="PF13432">
    <property type="entry name" value="TPR_16"/>
    <property type="match status" value="2"/>
</dbReference>
<feature type="compositionally biased region" description="Low complexity" evidence="2">
    <location>
        <begin position="158"/>
        <end position="169"/>
    </location>
</feature>
<dbReference type="SUPFAM" id="SSF48452">
    <property type="entry name" value="TPR-like"/>
    <property type="match status" value="1"/>
</dbReference>
<dbReference type="Proteomes" id="UP000076404">
    <property type="component" value="Chromosome"/>
</dbReference>
<evidence type="ECO:0000313" key="5">
    <source>
        <dbReference type="Proteomes" id="UP000076404"/>
    </source>
</evidence>
<feature type="transmembrane region" description="Helical" evidence="3">
    <location>
        <begin position="177"/>
        <end position="199"/>
    </location>
</feature>
<feature type="region of interest" description="Disordered" evidence="2">
    <location>
        <begin position="128"/>
        <end position="169"/>
    </location>
</feature>
<feature type="compositionally biased region" description="Low complexity" evidence="2">
    <location>
        <begin position="138"/>
        <end position="149"/>
    </location>
</feature>
<keyword evidence="5" id="KW-1185">Reference proteome</keyword>
<dbReference type="KEGG" id="gph:GEMMAAP_13405"/>
<keyword evidence="3" id="KW-0812">Transmembrane</keyword>
<dbReference type="eggNOG" id="COG0457">
    <property type="taxonomic scope" value="Bacteria"/>
</dbReference>
<dbReference type="RefSeq" id="WP_026848769.1">
    <property type="nucleotide sequence ID" value="NZ_CP011454.1"/>
</dbReference>
<dbReference type="Gene3D" id="1.25.40.10">
    <property type="entry name" value="Tetratricopeptide repeat domain"/>
    <property type="match status" value="1"/>
</dbReference>
<feature type="repeat" description="TPR" evidence="1">
    <location>
        <begin position="237"/>
        <end position="270"/>
    </location>
</feature>
<reference evidence="4 5" key="1">
    <citation type="journal article" date="2014" name="Proc. Natl. Acad. Sci. U.S.A.">
        <title>Functional type 2 photosynthetic reaction centers found in the rare bacterial phylum Gemmatimonadetes.</title>
        <authorList>
            <person name="Zeng Y."/>
            <person name="Feng F."/>
            <person name="Medova H."/>
            <person name="Dean J."/>
            <person name="Koblizek M."/>
        </authorList>
    </citation>
    <scope>NUCLEOTIDE SEQUENCE [LARGE SCALE GENOMIC DNA]</scope>
    <source>
        <strain evidence="4 5">AP64</strain>
    </source>
</reference>
<dbReference type="STRING" id="1379270.GEMMAAP_13405"/>
<organism evidence="4 5">
    <name type="scientific">Gemmatimonas phototrophica</name>
    <dbReference type="NCBI Taxonomy" id="1379270"/>
    <lineage>
        <taxon>Bacteria</taxon>
        <taxon>Pseudomonadati</taxon>
        <taxon>Gemmatimonadota</taxon>
        <taxon>Gemmatimonadia</taxon>
        <taxon>Gemmatimonadales</taxon>
        <taxon>Gemmatimonadaceae</taxon>
        <taxon>Gemmatimonas</taxon>
    </lineage>
</organism>
<keyword evidence="3" id="KW-1133">Transmembrane helix</keyword>
<gene>
    <name evidence="4" type="ORF">GEMMAAP_13405</name>
</gene>
<reference evidence="4 5" key="2">
    <citation type="journal article" date="2016" name="Environ. Microbiol. Rep.">
        <title>Metagenomic evidence for the presence of phototrophic Gemmatimonadetes bacteria in diverse environments.</title>
        <authorList>
            <person name="Zeng Y."/>
            <person name="Baumbach J."/>
            <person name="Barbosa E.G."/>
            <person name="Azevedo V."/>
            <person name="Zhang C."/>
            <person name="Koblizek M."/>
        </authorList>
    </citation>
    <scope>NUCLEOTIDE SEQUENCE [LARGE SCALE GENOMIC DNA]</scope>
    <source>
        <strain evidence="4 5">AP64</strain>
    </source>
</reference>